<dbReference type="EnsemblMetazoa" id="XM_030975509">
    <property type="protein sequence ID" value="XP_030831369"/>
    <property type="gene ID" value="LOC591865"/>
</dbReference>
<comment type="subcellular location">
    <subcellularLocation>
        <location evidence="1">Membrane</location>
        <topology evidence="1">Single-pass membrane protein</topology>
    </subcellularLocation>
</comment>
<dbReference type="GO" id="GO:0005739">
    <property type="term" value="C:mitochondrion"/>
    <property type="evidence" value="ECO:0000318"/>
    <property type="project" value="GO_Central"/>
</dbReference>
<evidence type="ECO:0000313" key="9">
    <source>
        <dbReference type="EnsemblMetazoa" id="XP_011667245"/>
    </source>
</evidence>
<dbReference type="GeneID" id="591865"/>
<dbReference type="KEGG" id="spu:591865"/>
<dbReference type="OrthoDB" id="5874039at2759"/>
<evidence type="ECO:0000259" key="8">
    <source>
        <dbReference type="Pfam" id="PF06916"/>
    </source>
</evidence>
<feature type="compositionally biased region" description="Low complexity" evidence="6">
    <location>
        <begin position="82"/>
        <end position="91"/>
    </location>
</feature>
<feature type="region of interest" description="Disordered" evidence="6">
    <location>
        <begin position="82"/>
        <end position="115"/>
    </location>
</feature>
<evidence type="ECO:0000256" key="3">
    <source>
        <dbReference type="ARBA" id="ARBA00022989"/>
    </source>
</evidence>
<keyword evidence="4" id="KW-0175">Coiled coil</keyword>
<organism evidence="9 10">
    <name type="scientific">Strongylocentrotus purpuratus</name>
    <name type="common">Purple sea urchin</name>
    <dbReference type="NCBI Taxonomy" id="7668"/>
    <lineage>
        <taxon>Eukaryota</taxon>
        <taxon>Metazoa</taxon>
        <taxon>Echinodermata</taxon>
        <taxon>Eleutherozoa</taxon>
        <taxon>Echinozoa</taxon>
        <taxon>Echinoidea</taxon>
        <taxon>Euechinoidea</taxon>
        <taxon>Echinacea</taxon>
        <taxon>Camarodonta</taxon>
        <taxon>Echinidea</taxon>
        <taxon>Strongylocentrotidae</taxon>
        <taxon>Strongylocentrotus</taxon>
    </lineage>
</organism>
<evidence type="ECO:0000313" key="10">
    <source>
        <dbReference type="Proteomes" id="UP000007110"/>
    </source>
</evidence>
<dbReference type="RefSeq" id="XP_011667245.2">
    <property type="nucleotide sequence ID" value="XM_011668943.2"/>
</dbReference>
<dbReference type="EnsemblMetazoa" id="XM_011668943">
    <property type="protein sequence ID" value="XP_011667245"/>
    <property type="gene ID" value="LOC591865"/>
</dbReference>
<accession>A0A7M7HMH7</accession>
<evidence type="ECO:0000256" key="1">
    <source>
        <dbReference type="ARBA" id="ARBA00004167"/>
    </source>
</evidence>
<dbReference type="Pfam" id="PF06916">
    <property type="entry name" value="FAM210A-B_dom"/>
    <property type="match status" value="1"/>
</dbReference>
<reference evidence="9" key="2">
    <citation type="submission" date="2021-01" db="UniProtKB">
        <authorList>
            <consortium name="EnsemblMetazoa"/>
        </authorList>
    </citation>
    <scope>IDENTIFICATION</scope>
</reference>
<dbReference type="EnsemblMetazoa" id="XM_791412">
    <property type="protein sequence ID" value="XP_796505"/>
    <property type="gene ID" value="LOC591865"/>
</dbReference>
<reference evidence="10" key="1">
    <citation type="submission" date="2015-02" db="EMBL/GenBank/DDBJ databases">
        <title>Genome sequencing for Strongylocentrotus purpuratus.</title>
        <authorList>
            <person name="Murali S."/>
            <person name="Liu Y."/>
            <person name="Vee V."/>
            <person name="English A."/>
            <person name="Wang M."/>
            <person name="Skinner E."/>
            <person name="Han Y."/>
            <person name="Muzny D.M."/>
            <person name="Worley K.C."/>
            <person name="Gibbs R.A."/>
        </authorList>
    </citation>
    <scope>NUCLEOTIDE SEQUENCE</scope>
</reference>
<name>A0A7M7HMH7_STRPU</name>
<protein>
    <recommendedName>
        <fullName evidence="8">DUF1279 domain-containing protein</fullName>
    </recommendedName>
</protein>
<dbReference type="PANTHER" id="PTHR21377:SF1">
    <property type="entry name" value="PROTEIN FAM210A"/>
    <property type="match status" value="1"/>
</dbReference>
<evidence type="ECO:0000256" key="7">
    <source>
        <dbReference type="SAM" id="Phobius"/>
    </source>
</evidence>
<feature type="domain" description="DUF1279" evidence="8">
    <location>
        <begin position="124"/>
        <end position="209"/>
    </location>
</feature>
<keyword evidence="3 7" id="KW-1133">Transmembrane helix</keyword>
<keyword evidence="5 7" id="KW-0472">Membrane</keyword>
<keyword evidence="2 7" id="KW-0812">Transmembrane</keyword>
<proteinExistence type="predicted"/>
<dbReference type="PANTHER" id="PTHR21377">
    <property type="entry name" value="PROTEIN FAM210B, MITOCHONDRIAL"/>
    <property type="match status" value="1"/>
</dbReference>
<dbReference type="InParanoid" id="A0A7M7HMH7"/>
<dbReference type="FunCoup" id="A0A7M7HMH7">
    <property type="interactions" value="561"/>
</dbReference>
<dbReference type="RefSeq" id="XP_030831369.1">
    <property type="nucleotide sequence ID" value="XM_030975509.1"/>
</dbReference>
<dbReference type="InterPro" id="IPR045866">
    <property type="entry name" value="FAM210A/B-like"/>
</dbReference>
<evidence type="ECO:0000256" key="2">
    <source>
        <dbReference type="ARBA" id="ARBA00022692"/>
    </source>
</evidence>
<dbReference type="GO" id="GO:0016020">
    <property type="term" value="C:membrane"/>
    <property type="evidence" value="ECO:0007669"/>
    <property type="project" value="UniProtKB-SubCell"/>
</dbReference>
<sequence>MATSLTVRRVCCSAARLLPRVESRLPLHTQTRHLPSYPHHLHPPHPSASLGGVTCVLRAGNRSSTSFHICQRSFFNKWFPTSSSSSGSSPSNPRDNEPASQDEEEDSIIPKTDEMGQPLSNWKRMKIMMKAYGYVIIPVHWVIAPVWFGAFYYTIKLGVDIGPFLSTIGVSDHHVESMRNSKASTALMAYALYKIFTPLRYTVTLGATEVTIRKLRRMGFMKPSPPKEKTYRESLKETVGEMKEKITDMRDSKNS</sequence>
<evidence type="ECO:0000256" key="5">
    <source>
        <dbReference type="ARBA" id="ARBA00023136"/>
    </source>
</evidence>
<dbReference type="OMA" id="MQWNVLR"/>
<dbReference type="InterPro" id="IPR009688">
    <property type="entry name" value="FAM210A/B-like_dom"/>
</dbReference>
<dbReference type="Proteomes" id="UP000007110">
    <property type="component" value="Unassembled WGS sequence"/>
</dbReference>
<dbReference type="RefSeq" id="XP_796505.3">
    <property type="nucleotide sequence ID" value="XM_791412.5"/>
</dbReference>
<feature type="transmembrane region" description="Helical" evidence="7">
    <location>
        <begin position="131"/>
        <end position="155"/>
    </location>
</feature>
<keyword evidence="10" id="KW-1185">Reference proteome</keyword>
<evidence type="ECO:0000256" key="6">
    <source>
        <dbReference type="SAM" id="MobiDB-lite"/>
    </source>
</evidence>
<dbReference type="AlphaFoldDB" id="A0A7M7HMH7"/>
<evidence type="ECO:0000256" key="4">
    <source>
        <dbReference type="ARBA" id="ARBA00023054"/>
    </source>
</evidence>